<dbReference type="AlphaFoldDB" id="A0A7W7ZH12"/>
<dbReference type="Proteomes" id="UP000540989">
    <property type="component" value="Unassembled WGS sequence"/>
</dbReference>
<evidence type="ECO:0000313" key="4">
    <source>
        <dbReference type="EMBL" id="MBB5059682.1"/>
    </source>
</evidence>
<reference evidence="4 5" key="1">
    <citation type="submission" date="2020-08" db="EMBL/GenBank/DDBJ databases">
        <title>Genomic Encyclopedia of Type Strains, Phase IV (KMG-V): Genome sequencing to study the core and pangenomes of soil and plant-associated prokaryotes.</title>
        <authorList>
            <person name="Whitman W."/>
        </authorList>
    </citation>
    <scope>NUCLEOTIDE SEQUENCE [LARGE SCALE GENOMIC DNA]</scope>
    <source>
        <strain evidence="4 5">M8UP14</strain>
    </source>
</reference>
<evidence type="ECO:0000259" key="3">
    <source>
        <dbReference type="Pfam" id="PF13439"/>
    </source>
</evidence>
<dbReference type="PANTHER" id="PTHR46401">
    <property type="entry name" value="GLYCOSYLTRANSFERASE WBBK-RELATED"/>
    <property type="match status" value="1"/>
</dbReference>
<dbReference type="Gene3D" id="3.40.50.2000">
    <property type="entry name" value="Glycogen Phosphorylase B"/>
    <property type="match status" value="2"/>
</dbReference>
<dbReference type="GO" id="GO:0016757">
    <property type="term" value="F:glycosyltransferase activity"/>
    <property type="evidence" value="ECO:0007669"/>
    <property type="project" value="InterPro"/>
</dbReference>
<sequence length="394" mass="43643">MKVLLAAVSSSSRPDGIIRHAANVAHAIALHANVERVDLVFGTWQRDAFTSLLESKEDRITLTTAQARNTSFSRNYWHWTGLPQLAAAFESDIVHMAYPAPIHKRAFRRPTVVTLHDLYPYDIPANFGYPRVFVNRIILQQCLRAVDSIACVSDSTMQRLEVDLPTSIVEKATTIYNSVNSGKPVASKNPCGGWYPDPFLLCVAQHRRNKNLPLAIHLLRRLIDSADVPHNTRLLIVGTDGPETAAIKRLIRKSALEANVLLLQGVSDETLNWYYSHCELLIATSTIEGFGLPIVEAMHHRCRVVCSDIPAFREVGGSYCDYVPLGDDAVAAFAKAIRTALKDKRFRAAETDQFSPPRVGCTYLNLYSGLLQAAEQHSPGGRQAPVPALERGRP</sequence>
<dbReference type="GO" id="GO:0009103">
    <property type="term" value="P:lipopolysaccharide biosynthetic process"/>
    <property type="evidence" value="ECO:0007669"/>
    <property type="project" value="TreeGrafter"/>
</dbReference>
<dbReference type="EMBL" id="JACHIP010000006">
    <property type="protein sequence ID" value="MBB5059682.1"/>
    <property type="molecule type" value="Genomic_DNA"/>
</dbReference>
<dbReference type="RefSeq" id="WP_184221400.1">
    <property type="nucleotide sequence ID" value="NZ_JACHIP010000006.1"/>
</dbReference>
<feature type="domain" description="Glycosyl transferase family 1" evidence="2">
    <location>
        <begin position="197"/>
        <end position="348"/>
    </location>
</feature>
<feature type="domain" description="Glycosyltransferase subfamily 4-like N-terminal" evidence="3">
    <location>
        <begin position="68"/>
        <end position="180"/>
    </location>
</feature>
<dbReference type="Pfam" id="PF00534">
    <property type="entry name" value="Glycos_transf_1"/>
    <property type="match status" value="1"/>
</dbReference>
<dbReference type="InterPro" id="IPR001296">
    <property type="entry name" value="Glyco_trans_1"/>
</dbReference>
<organism evidence="4 5">
    <name type="scientific">Granulicella aggregans</name>
    <dbReference type="NCBI Taxonomy" id="474949"/>
    <lineage>
        <taxon>Bacteria</taxon>
        <taxon>Pseudomonadati</taxon>
        <taxon>Acidobacteriota</taxon>
        <taxon>Terriglobia</taxon>
        <taxon>Terriglobales</taxon>
        <taxon>Acidobacteriaceae</taxon>
        <taxon>Granulicella</taxon>
    </lineage>
</organism>
<dbReference type="SUPFAM" id="SSF53756">
    <property type="entry name" value="UDP-Glycosyltransferase/glycogen phosphorylase"/>
    <property type="match status" value="1"/>
</dbReference>
<evidence type="ECO:0000256" key="1">
    <source>
        <dbReference type="ARBA" id="ARBA00022679"/>
    </source>
</evidence>
<accession>A0A7W7ZH12</accession>
<dbReference type="InterPro" id="IPR028098">
    <property type="entry name" value="Glyco_trans_4-like_N"/>
</dbReference>
<gene>
    <name evidence="4" type="ORF">HDF16_004408</name>
</gene>
<dbReference type="Pfam" id="PF13439">
    <property type="entry name" value="Glyco_transf_4"/>
    <property type="match status" value="1"/>
</dbReference>
<dbReference type="PANTHER" id="PTHR46401:SF2">
    <property type="entry name" value="GLYCOSYLTRANSFERASE WBBK-RELATED"/>
    <property type="match status" value="1"/>
</dbReference>
<evidence type="ECO:0000259" key="2">
    <source>
        <dbReference type="Pfam" id="PF00534"/>
    </source>
</evidence>
<protein>
    <submittedName>
        <fullName evidence="4">Glycosyltransferase involved in cell wall biosynthesis</fullName>
    </submittedName>
</protein>
<evidence type="ECO:0000313" key="5">
    <source>
        <dbReference type="Proteomes" id="UP000540989"/>
    </source>
</evidence>
<keyword evidence="1 4" id="KW-0808">Transferase</keyword>
<dbReference type="CDD" id="cd03809">
    <property type="entry name" value="GT4_MtfB-like"/>
    <property type="match status" value="1"/>
</dbReference>
<proteinExistence type="predicted"/>
<name>A0A7W7ZH12_9BACT</name>
<keyword evidence="5" id="KW-1185">Reference proteome</keyword>
<comment type="caution">
    <text evidence="4">The sequence shown here is derived from an EMBL/GenBank/DDBJ whole genome shotgun (WGS) entry which is preliminary data.</text>
</comment>